<dbReference type="InterPro" id="IPR003692">
    <property type="entry name" value="Hydantoinase_B"/>
</dbReference>
<dbReference type="Pfam" id="PF02538">
    <property type="entry name" value="Hydantoinase_B"/>
    <property type="match status" value="2"/>
</dbReference>
<dbReference type="GO" id="GO:0017168">
    <property type="term" value="F:5-oxoprolinase (ATP-hydrolyzing) activity"/>
    <property type="evidence" value="ECO:0007669"/>
    <property type="project" value="TreeGrafter"/>
</dbReference>
<name>A0A2Z6N0N8_TRISU</name>
<reference evidence="3" key="1">
    <citation type="journal article" date="2017" name="Front. Plant Sci.">
        <title>Climate Clever Clovers: New Paradigm to Reduce the Environmental Footprint of Ruminants by Breeding Low Methanogenic Forages Utilizing Haplotype Variation.</title>
        <authorList>
            <person name="Kaur P."/>
            <person name="Appels R."/>
            <person name="Bayer P.E."/>
            <person name="Keeble-Gagnere G."/>
            <person name="Wang J."/>
            <person name="Hirakawa H."/>
            <person name="Shirasawa K."/>
            <person name="Vercoe P."/>
            <person name="Stefanova K."/>
            <person name="Durmic Z."/>
            <person name="Nichols P."/>
            <person name="Revell C."/>
            <person name="Isobe S.N."/>
            <person name="Edwards D."/>
            <person name="Erskine W."/>
        </authorList>
    </citation>
    <scope>NUCLEOTIDE SEQUENCE [LARGE SCALE GENOMIC DNA]</scope>
    <source>
        <strain evidence="3">cv. Daliak</strain>
    </source>
</reference>
<gene>
    <name evidence="2" type="ORF">TSUD_65720</name>
</gene>
<dbReference type="GO" id="GO:0006749">
    <property type="term" value="P:glutathione metabolic process"/>
    <property type="evidence" value="ECO:0007669"/>
    <property type="project" value="TreeGrafter"/>
</dbReference>
<dbReference type="Proteomes" id="UP000242715">
    <property type="component" value="Unassembled WGS sequence"/>
</dbReference>
<dbReference type="InterPro" id="IPR045079">
    <property type="entry name" value="Oxoprolinase-like"/>
</dbReference>
<dbReference type="EMBL" id="DF973428">
    <property type="protein sequence ID" value="GAU30562.1"/>
    <property type="molecule type" value="Genomic_DNA"/>
</dbReference>
<dbReference type="OrthoDB" id="1663268at2759"/>
<dbReference type="AlphaFoldDB" id="A0A2Z6N0N8"/>
<dbReference type="PANTHER" id="PTHR11365:SF2">
    <property type="entry name" value="5-OXOPROLINASE"/>
    <property type="match status" value="1"/>
</dbReference>
<protein>
    <recommendedName>
        <fullName evidence="1">Hydantoinase B/oxoprolinase domain-containing protein</fullName>
    </recommendedName>
</protein>
<evidence type="ECO:0000259" key="1">
    <source>
        <dbReference type="Pfam" id="PF02538"/>
    </source>
</evidence>
<sequence>MSSTVRWQLNYWSDNLNEGDVLVTNHPSAGGSHLPDITVVTPVFFNGKLVFFVANRGHHAEIGGITPGSMPPFSKSILEEGAAIKAFKLVEKGIFQEEGIIKLLQFPSSNDRGTKIRGTRRIQDNLSDLQAQVAANQRGICLVLELIEQYGLETVQAYMNYVQMNAEGAVREMLKSVGRRISSESNENSVTIEEEDYMDDGSVIHLKLSIDSNKGEAACACSQGCMNNLTFGDDTFGYYETIGGGSGAGPTWEGTSGVQCHMTNTRMTDPEIFEQRYPVILHKFGLRANSGGDGFHRGGDGLLREIEFRRPVTVSILSERRVHAPRGLKGGKDGARGANYILKKDKRKIYLGGKNSVEVLPGEILQILTPGGGGWGSPV</sequence>
<feature type="domain" description="Hydantoinase B/oxoprolinase" evidence="1">
    <location>
        <begin position="216"/>
        <end position="378"/>
    </location>
</feature>
<dbReference type="GO" id="GO:0005829">
    <property type="term" value="C:cytosol"/>
    <property type="evidence" value="ECO:0007669"/>
    <property type="project" value="TreeGrafter"/>
</dbReference>
<proteinExistence type="predicted"/>
<organism evidence="2 3">
    <name type="scientific">Trifolium subterraneum</name>
    <name type="common">Subterranean clover</name>
    <dbReference type="NCBI Taxonomy" id="3900"/>
    <lineage>
        <taxon>Eukaryota</taxon>
        <taxon>Viridiplantae</taxon>
        <taxon>Streptophyta</taxon>
        <taxon>Embryophyta</taxon>
        <taxon>Tracheophyta</taxon>
        <taxon>Spermatophyta</taxon>
        <taxon>Magnoliopsida</taxon>
        <taxon>eudicotyledons</taxon>
        <taxon>Gunneridae</taxon>
        <taxon>Pentapetalae</taxon>
        <taxon>rosids</taxon>
        <taxon>fabids</taxon>
        <taxon>Fabales</taxon>
        <taxon>Fabaceae</taxon>
        <taxon>Papilionoideae</taxon>
        <taxon>50 kb inversion clade</taxon>
        <taxon>NPAAA clade</taxon>
        <taxon>Hologalegina</taxon>
        <taxon>IRL clade</taxon>
        <taxon>Trifolieae</taxon>
        <taxon>Trifolium</taxon>
    </lineage>
</organism>
<keyword evidence="3" id="KW-1185">Reference proteome</keyword>
<dbReference type="PANTHER" id="PTHR11365">
    <property type="entry name" value="5-OXOPROLINASE RELATED"/>
    <property type="match status" value="1"/>
</dbReference>
<accession>A0A2Z6N0N8</accession>
<feature type="domain" description="Hydantoinase B/oxoprolinase" evidence="1">
    <location>
        <begin position="1"/>
        <end position="213"/>
    </location>
</feature>
<evidence type="ECO:0000313" key="2">
    <source>
        <dbReference type="EMBL" id="GAU30562.1"/>
    </source>
</evidence>
<evidence type="ECO:0000313" key="3">
    <source>
        <dbReference type="Proteomes" id="UP000242715"/>
    </source>
</evidence>